<organism evidence="2 3">
    <name type="scientific">Blastopirellula marina</name>
    <dbReference type="NCBI Taxonomy" id="124"/>
    <lineage>
        <taxon>Bacteria</taxon>
        <taxon>Pseudomonadati</taxon>
        <taxon>Planctomycetota</taxon>
        <taxon>Planctomycetia</taxon>
        <taxon>Pirellulales</taxon>
        <taxon>Pirellulaceae</taxon>
        <taxon>Blastopirellula</taxon>
    </lineage>
</organism>
<dbReference type="GO" id="GO:0016787">
    <property type="term" value="F:hydrolase activity"/>
    <property type="evidence" value="ECO:0007669"/>
    <property type="project" value="UniProtKB-KW"/>
</dbReference>
<protein>
    <submittedName>
        <fullName evidence="2">Metal-dependent hydrolase</fullName>
    </submittedName>
</protein>
<dbReference type="Pfam" id="PF12706">
    <property type="entry name" value="Lactamase_B_2"/>
    <property type="match status" value="1"/>
</dbReference>
<dbReference type="RefSeq" id="WP_105359555.1">
    <property type="nucleotide sequence ID" value="NZ_PUIB01000028.1"/>
</dbReference>
<dbReference type="PANTHER" id="PTHR46504">
    <property type="entry name" value="TRNASE Z TRZ1"/>
    <property type="match status" value="1"/>
</dbReference>
<dbReference type="AlphaFoldDB" id="A0A2S8F4G6"/>
<dbReference type="OrthoDB" id="9800940at2"/>
<dbReference type="InterPro" id="IPR036866">
    <property type="entry name" value="RibonucZ/Hydroxyglut_hydro"/>
</dbReference>
<dbReference type="Proteomes" id="UP000239388">
    <property type="component" value="Unassembled WGS sequence"/>
</dbReference>
<dbReference type="SUPFAM" id="SSF56281">
    <property type="entry name" value="Metallo-hydrolase/oxidoreductase"/>
    <property type="match status" value="1"/>
</dbReference>
<dbReference type="EMBL" id="PUIB01000028">
    <property type="protein sequence ID" value="PQO27043.1"/>
    <property type="molecule type" value="Genomic_DNA"/>
</dbReference>
<gene>
    <name evidence="2" type="ORF">C5Y98_27695</name>
</gene>
<reference evidence="2 3" key="1">
    <citation type="submission" date="2018-02" db="EMBL/GenBank/DDBJ databases">
        <title>Comparative genomes isolates from brazilian mangrove.</title>
        <authorList>
            <person name="Araujo J.E."/>
            <person name="Taketani R.G."/>
            <person name="Silva M.C.P."/>
            <person name="Loureco M.V."/>
            <person name="Andreote F.D."/>
        </authorList>
    </citation>
    <scope>NUCLEOTIDE SEQUENCE [LARGE SCALE GENOMIC DNA]</scope>
    <source>
        <strain evidence="2 3">NAP PRIS-MGV</strain>
    </source>
</reference>
<name>A0A2S8F4G6_9BACT</name>
<dbReference type="InterPro" id="IPR001279">
    <property type="entry name" value="Metallo-B-lactamas"/>
</dbReference>
<proteinExistence type="predicted"/>
<evidence type="ECO:0000259" key="1">
    <source>
        <dbReference type="Pfam" id="PF12706"/>
    </source>
</evidence>
<dbReference type="PANTHER" id="PTHR46504:SF2">
    <property type="entry name" value="TRNASE Z TRZ1"/>
    <property type="match status" value="1"/>
</dbReference>
<dbReference type="Gene3D" id="3.60.15.10">
    <property type="entry name" value="Ribonuclease Z/Hydroxyacylglutathione hydrolase-like"/>
    <property type="match status" value="1"/>
</dbReference>
<comment type="caution">
    <text evidence="2">The sequence shown here is derived from an EMBL/GenBank/DDBJ whole genome shotgun (WGS) entry which is preliminary data.</text>
</comment>
<keyword evidence="2" id="KW-0378">Hydrolase</keyword>
<evidence type="ECO:0000313" key="3">
    <source>
        <dbReference type="Proteomes" id="UP000239388"/>
    </source>
</evidence>
<sequence length="279" mass="32243">MLDNAPLRKLEFNGLTIEGYSRAAVQTYWRIPEMKLGFDLGLQPWDFMGTATWFISHTHLDHIAALPVYVSRRRLMKMPPPTIYMPEIAIGPALQVLKAFSRLDRGKMPCTLEPVVPGQEIELSRELVVKVLPTKHTIPSVGYIVSQRRRKLKAEYQNLKGDEIRDLRQSGTEVTDEHRHPLLAYLGDSRAEAMDQSPEFYEADILIMEMTFVAPDHRKEKIHKMGHIHLDDVVARRDKFKNQKIIASHFSTRYTGHQVHEHVKAKLPDMLDGRLHLWL</sequence>
<evidence type="ECO:0000313" key="2">
    <source>
        <dbReference type="EMBL" id="PQO27043.1"/>
    </source>
</evidence>
<feature type="domain" description="Metallo-beta-lactamase" evidence="1">
    <location>
        <begin position="54"/>
        <end position="250"/>
    </location>
</feature>
<accession>A0A2S8F4G6</accession>